<sequence length="90" mass="10374">MKFRHLPNLPLCQLSENSPSLEDQSMISYSAAQTPVVIAIWEQIRENMVSPTTRGFICARISCLLRNISTESNKKFLAKNGFFFRWYMLG</sequence>
<evidence type="ECO:0000313" key="2">
    <source>
        <dbReference type="Proteomes" id="UP000178129"/>
    </source>
</evidence>
<comment type="caution">
    <text evidence="1">The sequence shown here is derived from an EMBL/GenBank/DDBJ whole genome shotgun (WGS) entry which is preliminary data.</text>
</comment>
<reference evidence="2" key="1">
    <citation type="submission" date="2016-03" db="EMBL/GenBank/DDBJ databases">
        <authorList>
            <person name="Ploux O."/>
        </authorList>
    </citation>
    <scope>NUCLEOTIDE SEQUENCE [LARGE SCALE GENOMIC DNA]</scope>
    <source>
        <strain evidence="2">UK7</strain>
    </source>
</reference>
<dbReference type="EMBL" id="FJUW01000072">
    <property type="protein sequence ID" value="CZT12504.1"/>
    <property type="molecule type" value="Genomic_DNA"/>
</dbReference>
<evidence type="ECO:0000313" key="1">
    <source>
        <dbReference type="EMBL" id="CZT12504.1"/>
    </source>
</evidence>
<gene>
    <name evidence="1" type="ORF">RCO7_07680</name>
</gene>
<dbReference type="Proteomes" id="UP000178129">
    <property type="component" value="Unassembled WGS sequence"/>
</dbReference>
<keyword evidence="2" id="KW-1185">Reference proteome</keyword>
<accession>A0A1E1LPU1</accession>
<dbReference type="AlphaFoldDB" id="A0A1E1LPU1"/>
<organism evidence="1 2">
    <name type="scientific">Rhynchosporium graminicola</name>
    <dbReference type="NCBI Taxonomy" id="2792576"/>
    <lineage>
        <taxon>Eukaryota</taxon>
        <taxon>Fungi</taxon>
        <taxon>Dikarya</taxon>
        <taxon>Ascomycota</taxon>
        <taxon>Pezizomycotina</taxon>
        <taxon>Leotiomycetes</taxon>
        <taxon>Helotiales</taxon>
        <taxon>Ploettnerulaceae</taxon>
        <taxon>Rhynchosporium</taxon>
    </lineage>
</organism>
<name>A0A1E1LPU1_9HELO</name>
<dbReference type="InParanoid" id="A0A1E1LPU1"/>
<protein>
    <submittedName>
        <fullName evidence="1">Uncharacterized protein</fullName>
    </submittedName>
</protein>
<proteinExistence type="predicted"/>